<dbReference type="Proteomes" id="UP001233999">
    <property type="component" value="Unassembled WGS sequence"/>
</dbReference>
<feature type="non-terminal residue" evidence="3">
    <location>
        <position position="133"/>
    </location>
</feature>
<evidence type="ECO:0000256" key="1">
    <source>
        <dbReference type="SAM" id="Phobius"/>
    </source>
</evidence>
<dbReference type="AlphaFoldDB" id="A0AAD8EDT7"/>
<name>A0AAD8EDT7_DIPPU</name>
<keyword evidence="1" id="KW-1133">Transmembrane helix</keyword>
<keyword evidence="4" id="KW-1185">Reference proteome</keyword>
<organism evidence="3 4">
    <name type="scientific">Diploptera punctata</name>
    <name type="common">Pacific beetle cockroach</name>
    <dbReference type="NCBI Taxonomy" id="6984"/>
    <lineage>
        <taxon>Eukaryota</taxon>
        <taxon>Metazoa</taxon>
        <taxon>Ecdysozoa</taxon>
        <taxon>Arthropoda</taxon>
        <taxon>Hexapoda</taxon>
        <taxon>Insecta</taxon>
        <taxon>Pterygota</taxon>
        <taxon>Neoptera</taxon>
        <taxon>Polyneoptera</taxon>
        <taxon>Dictyoptera</taxon>
        <taxon>Blattodea</taxon>
        <taxon>Blaberoidea</taxon>
        <taxon>Blaberidae</taxon>
        <taxon>Diplopterinae</taxon>
        <taxon>Diploptera</taxon>
    </lineage>
</organism>
<feature type="domain" description="Ig-like" evidence="2">
    <location>
        <begin position="19"/>
        <end position="83"/>
    </location>
</feature>
<protein>
    <recommendedName>
        <fullName evidence="2">Ig-like domain-containing protein</fullName>
    </recommendedName>
</protein>
<dbReference type="Gene3D" id="2.60.40.10">
    <property type="entry name" value="Immunoglobulins"/>
    <property type="match status" value="1"/>
</dbReference>
<proteinExistence type="predicted"/>
<accession>A0AAD8EDT7</accession>
<dbReference type="InterPro" id="IPR013783">
    <property type="entry name" value="Ig-like_fold"/>
</dbReference>
<evidence type="ECO:0000313" key="3">
    <source>
        <dbReference type="EMBL" id="KAJ9586107.1"/>
    </source>
</evidence>
<comment type="caution">
    <text evidence="3">The sequence shown here is derived from an EMBL/GenBank/DDBJ whole genome shotgun (WGS) entry which is preliminary data.</text>
</comment>
<sequence>PLWDFRVDLKFLHLTLKFTVSWIRKRDLHILTAGILTYTSDARFQVIRPDKSENWTLQIKFPQERDSGIYECQVNTEPKMSLAFRLNVIGFTLSLYLIFIFTHKKTFFFIFSLSMIYPNKFKQYHKMSTITRI</sequence>
<reference evidence="3" key="2">
    <citation type="submission" date="2023-05" db="EMBL/GenBank/DDBJ databases">
        <authorList>
            <person name="Fouks B."/>
        </authorList>
    </citation>
    <scope>NUCLEOTIDE SEQUENCE</scope>
    <source>
        <strain evidence="3">Stay&amp;Tobe</strain>
        <tissue evidence="3">Testes</tissue>
    </source>
</reference>
<dbReference type="PANTHER" id="PTHR23279:SF4">
    <property type="entry name" value="DEFECTIVE PROBOSCIS EXTENSION RESPONSE 2, ISOFORM F-RELATED"/>
    <property type="match status" value="1"/>
</dbReference>
<feature type="non-terminal residue" evidence="3">
    <location>
        <position position="1"/>
    </location>
</feature>
<evidence type="ECO:0000313" key="4">
    <source>
        <dbReference type="Proteomes" id="UP001233999"/>
    </source>
</evidence>
<dbReference type="InterPro" id="IPR036179">
    <property type="entry name" value="Ig-like_dom_sf"/>
</dbReference>
<dbReference type="FunFam" id="2.60.40.10:FF:000129">
    <property type="entry name" value="CLUMA_CG018772, isoform A"/>
    <property type="match status" value="1"/>
</dbReference>
<dbReference type="GO" id="GO:0050808">
    <property type="term" value="P:synapse organization"/>
    <property type="evidence" value="ECO:0007669"/>
    <property type="project" value="TreeGrafter"/>
</dbReference>
<keyword evidence="1" id="KW-0472">Membrane</keyword>
<dbReference type="PROSITE" id="PS50835">
    <property type="entry name" value="IG_LIKE"/>
    <property type="match status" value="1"/>
</dbReference>
<dbReference type="InterPro" id="IPR037448">
    <property type="entry name" value="Zig-8"/>
</dbReference>
<evidence type="ECO:0000259" key="2">
    <source>
        <dbReference type="PROSITE" id="PS50835"/>
    </source>
</evidence>
<keyword evidence="1" id="KW-0812">Transmembrane</keyword>
<dbReference type="SUPFAM" id="SSF48726">
    <property type="entry name" value="Immunoglobulin"/>
    <property type="match status" value="1"/>
</dbReference>
<reference evidence="3" key="1">
    <citation type="journal article" date="2023" name="IScience">
        <title>Live-bearing cockroach genome reveals convergent evolutionary mechanisms linked to viviparity in insects and beyond.</title>
        <authorList>
            <person name="Fouks B."/>
            <person name="Harrison M.C."/>
            <person name="Mikhailova A.A."/>
            <person name="Marchal E."/>
            <person name="English S."/>
            <person name="Carruthers M."/>
            <person name="Jennings E.C."/>
            <person name="Chiamaka E.L."/>
            <person name="Frigard R.A."/>
            <person name="Pippel M."/>
            <person name="Attardo G.M."/>
            <person name="Benoit J.B."/>
            <person name="Bornberg-Bauer E."/>
            <person name="Tobe S.S."/>
        </authorList>
    </citation>
    <scope>NUCLEOTIDE SEQUENCE</scope>
    <source>
        <strain evidence="3">Stay&amp;Tobe</strain>
    </source>
</reference>
<dbReference type="PANTHER" id="PTHR23279">
    <property type="entry name" value="DEFECTIVE PROBOSCIS EXTENSION RESPONSE DPR -RELATED"/>
    <property type="match status" value="1"/>
</dbReference>
<dbReference type="EMBL" id="JASPKZ010007209">
    <property type="protein sequence ID" value="KAJ9586107.1"/>
    <property type="molecule type" value="Genomic_DNA"/>
</dbReference>
<gene>
    <name evidence="3" type="ORF">L9F63_020244</name>
</gene>
<feature type="transmembrane region" description="Helical" evidence="1">
    <location>
        <begin position="88"/>
        <end position="117"/>
    </location>
</feature>
<dbReference type="InterPro" id="IPR007110">
    <property type="entry name" value="Ig-like_dom"/>
</dbReference>
<dbReference type="GO" id="GO:0032589">
    <property type="term" value="C:neuron projection membrane"/>
    <property type="evidence" value="ECO:0007669"/>
    <property type="project" value="TreeGrafter"/>
</dbReference>